<accession>A0A8H6MPF1</accession>
<protein>
    <submittedName>
        <fullName evidence="2">Uncharacterized protein</fullName>
    </submittedName>
</protein>
<organism evidence="2 3">
    <name type="scientific">Colletotrichum sojae</name>
    <dbReference type="NCBI Taxonomy" id="2175907"/>
    <lineage>
        <taxon>Eukaryota</taxon>
        <taxon>Fungi</taxon>
        <taxon>Dikarya</taxon>
        <taxon>Ascomycota</taxon>
        <taxon>Pezizomycotina</taxon>
        <taxon>Sordariomycetes</taxon>
        <taxon>Hypocreomycetidae</taxon>
        <taxon>Glomerellales</taxon>
        <taxon>Glomerellaceae</taxon>
        <taxon>Colletotrichum</taxon>
        <taxon>Colletotrichum orchidearum species complex</taxon>
    </lineage>
</organism>
<name>A0A8H6MPF1_9PEZI</name>
<sequence>MTDSGARRAGTDWTASGGASTAVDHASLGLGLAPSPRGAPITIPDIPDRGFDCVAADRDDESESTCPASGFSASTRPSVVIRATRPASCDSACSVVRNWGLEHRPGGGGAGANLETAKAHYNTASRPGHYEWSLPPPLPVKRITYLQHLTQSPCAPGSLHGHGFMPLFLVSVPSLEVPSRAILPTSSIR</sequence>
<gene>
    <name evidence="2" type="ORF">CSOJ01_10271</name>
</gene>
<dbReference type="AlphaFoldDB" id="A0A8H6MPF1"/>
<feature type="region of interest" description="Disordered" evidence="1">
    <location>
        <begin position="1"/>
        <end position="20"/>
    </location>
</feature>
<keyword evidence="3" id="KW-1185">Reference proteome</keyword>
<dbReference type="EMBL" id="WIGN01000212">
    <property type="protein sequence ID" value="KAF6804302.1"/>
    <property type="molecule type" value="Genomic_DNA"/>
</dbReference>
<proteinExistence type="predicted"/>
<feature type="compositionally biased region" description="Basic and acidic residues" evidence="1">
    <location>
        <begin position="1"/>
        <end position="10"/>
    </location>
</feature>
<comment type="caution">
    <text evidence="2">The sequence shown here is derived from an EMBL/GenBank/DDBJ whole genome shotgun (WGS) entry which is preliminary data.</text>
</comment>
<evidence type="ECO:0000256" key="1">
    <source>
        <dbReference type="SAM" id="MobiDB-lite"/>
    </source>
</evidence>
<reference evidence="2 3" key="1">
    <citation type="journal article" date="2020" name="Phytopathology">
        <title>Genome Sequence Resources of Colletotrichum truncatum, C. plurivorum, C. musicola, and C. sojae: Four Species Pathogenic to Soybean (Glycine max).</title>
        <authorList>
            <person name="Rogerio F."/>
            <person name="Boufleur T.R."/>
            <person name="Ciampi-Guillardi M."/>
            <person name="Sukno S.A."/>
            <person name="Thon M.R."/>
            <person name="Massola Junior N.S."/>
            <person name="Baroncelli R."/>
        </authorList>
    </citation>
    <scope>NUCLEOTIDE SEQUENCE [LARGE SCALE GENOMIC DNA]</scope>
    <source>
        <strain evidence="2 3">LFN0009</strain>
    </source>
</reference>
<evidence type="ECO:0000313" key="2">
    <source>
        <dbReference type="EMBL" id="KAF6804302.1"/>
    </source>
</evidence>
<evidence type="ECO:0000313" key="3">
    <source>
        <dbReference type="Proteomes" id="UP000652219"/>
    </source>
</evidence>
<dbReference type="Proteomes" id="UP000652219">
    <property type="component" value="Unassembled WGS sequence"/>
</dbReference>